<gene>
    <name evidence="3" type="ORF">GCM10008967_31660</name>
</gene>
<name>A0ABP3G945_9BACI</name>
<keyword evidence="2" id="KW-1133">Transmembrane helix</keyword>
<sequence length="55" mass="6635">MPVLWIIIGVFVAILLLSVVLEIYIKKTNKKFIADRRRKEKDQEHLSEHDPRRMF</sequence>
<comment type="caution">
    <text evidence="3">The sequence shown here is derived from an EMBL/GenBank/DDBJ whole genome shotgun (WGS) entry which is preliminary data.</text>
</comment>
<evidence type="ECO:0000256" key="2">
    <source>
        <dbReference type="SAM" id="Phobius"/>
    </source>
</evidence>
<feature type="region of interest" description="Disordered" evidence="1">
    <location>
        <begin position="34"/>
        <end position="55"/>
    </location>
</feature>
<dbReference type="EMBL" id="BAAADJ010000056">
    <property type="protein sequence ID" value="GAA0339052.1"/>
    <property type="molecule type" value="Genomic_DNA"/>
</dbReference>
<evidence type="ECO:0000313" key="4">
    <source>
        <dbReference type="Proteomes" id="UP001500782"/>
    </source>
</evidence>
<dbReference type="Proteomes" id="UP001500782">
    <property type="component" value="Unassembled WGS sequence"/>
</dbReference>
<keyword evidence="2" id="KW-0472">Membrane</keyword>
<dbReference type="RefSeq" id="WP_343800995.1">
    <property type="nucleotide sequence ID" value="NZ_BAAADJ010000056.1"/>
</dbReference>
<accession>A0ABP3G945</accession>
<organism evidence="3 4">
    <name type="scientific">Bacillus carboniphilus</name>
    <dbReference type="NCBI Taxonomy" id="86663"/>
    <lineage>
        <taxon>Bacteria</taxon>
        <taxon>Bacillati</taxon>
        <taxon>Bacillota</taxon>
        <taxon>Bacilli</taxon>
        <taxon>Bacillales</taxon>
        <taxon>Bacillaceae</taxon>
        <taxon>Bacillus</taxon>
    </lineage>
</organism>
<keyword evidence="2" id="KW-0812">Transmembrane</keyword>
<feature type="transmembrane region" description="Helical" evidence="2">
    <location>
        <begin position="6"/>
        <end position="25"/>
    </location>
</feature>
<protein>
    <submittedName>
        <fullName evidence="3">Uncharacterized protein</fullName>
    </submittedName>
</protein>
<evidence type="ECO:0000313" key="3">
    <source>
        <dbReference type="EMBL" id="GAA0339052.1"/>
    </source>
</evidence>
<proteinExistence type="predicted"/>
<keyword evidence="4" id="KW-1185">Reference proteome</keyword>
<reference evidence="4" key="1">
    <citation type="journal article" date="2019" name="Int. J. Syst. Evol. Microbiol.">
        <title>The Global Catalogue of Microorganisms (GCM) 10K type strain sequencing project: providing services to taxonomists for standard genome sequencing and annotation.</title>
        <authorList>
            <consortium name="The Broad Institute Genomics Platform"/>
            <consortium name="The Broad Institute Genome Sequencing Center for Infectious Disease"/>
            <person name="Wu L."/>
            <person name="Ma J."/>
        </authorList>
    </citation>
    <scope>NUCLEOTIDE SEQUENCE [LARGE SCALE GENOMIC DNA]</scope>
    <source>
        <strain evidence="4">JCM 9731</strain>
    </source>
</reference>
<evidence type="ECO:0000256" key="1">
    <source>
        <dbReference type="SAM" id="MobiDB-lite"/>
    </source>
</evidence>